<dbReference type="InterPro" id="IPR036047">
    <property type="entry name" value="F-box-like_dom_sf"/>
</dbReference>
<comment type="caution">
    <text evidence="3">The sequence shown here is derived from an EMBL/GenBank/DDBJ whole genome shotgun (WGS) entry which is preliminary data.</text>
</comment>
<dbReference type="SUPFAM" id="SSF81383">
    <property type="entry name" value="F-box domain"/>
    <property type="match status" value="1"/>
</dbReference>
<dbReference type="Proteomes" id="UP000700596">
    <property type="component" value="Unassembled WGS sequence"/>
</dbReference>
<feature type="domain" description="F-box" evidence="2">
    <location>
        <begin position="1"/>
        <end position="37"/>
    </location>
</feature>
<dbReference type="EMBL" id="JAGMWT010000015">
    <property type="protein sequence ID" value="KAH7116120.1"/>
    <property type="molecule type" value="Genomic_DNA"/>
</dbReference>
<keyword evidence="4" id="KW-1185">Reference proteome</keyword>
<dbReference type="AlphaFoldDB" id="A0A9P9IE39"/>
<name>A0A9P9IE39_9PLEO</name>
<dbReference type="OrthoDB" id="3935706at2759"/>
<feature type="compositionally biased region" description="Low complexity" evidence="1">
    <location>
        <begin position="589"/>
        <end position="598"/>
    </location>
</feature>
<feature type="region of interest" description="Disordered" evidence="1">
    <location>
        <begin position="563"/>
        <end position="598"/>
    </location>
</feature>
<dbReference type="Pfam" id="PF00646">
    <property type="entry name" value="F-box"/>
    <property type="match status" value="1"/>
</dbReference>
<organism evidence="3 4">
    <name type="scientific">Dendryphion nanum</name>
    <dbReference type="NCBI Taxonomy" id="256645"/>
    <lineage>
        <taxon>Eukaryota</taxon>
        <taxon>Fungi</taxon>
        <taxon>Dikarya</taxon>
        <taxon>Ascomycota</taxon>
        <taxon>Pezizomycotina</taxon>
        <taxon>Dothideomycetes</taxon>
        <taxon>Pleosporomycetidae</taxon>
        <taxon>Pleosporales</taxon>
        <taxon>Torulaceae</taxon>
        <taxon>Dendryphion</taxon>
    </lineage>
</organism>
<protein>
    <recommendedName>
        <fullName evidence="2">F-box domain-containing protein</fullName>
    </recommendedName>
</protein>
<evidence type="ECO:0000313" key="3">
    <source>
        <dbReference type="EMBL" id="KAH7116120.1"/>
    </source>
</evidence>
<gene>
    <name evidence="3" type="ORF">B0J11DRAFT_539280</name>
</gene>
<dbReference type="InterPro" id="IPR001810">
    <property type="entry name" value="F-box_dom"/>
</dbReference>
<proteinExistence type="predicted"/>
<evidence type="ECO:0000313" key="4">
    <source>
        <dbReference type="Proteomes" id="UP000700596"/>
    </source>
</evidence>
<sequence length="598" mass="68403">MFRLLDLSPELFVQIVDFLPHVDILNIALVCKSVNRITIPQQCREFTSSRVHQRGFKKFLNYIIKYPERAKYFKKVCLRPWCTVDALCPHDWHAEYFDPRPTQPSEMEYISFCNAASTCGLIQQVHPYKFTSYIMEKGAAMFSGELDADTPWHGFIYSEDLETPEVPFDDRFCQNLLAGLDDAPALLILSLLPNIQELLIQAAPSDRKALPFKIPQHGFKYLKHFTAQPENTGTEWALGYFNEVHQAPNLMSLEVKSACSFWPWSDVGEEPETLCSIGLSPNTSNVHRLVLHDCALGVDDLKSILNASPLLESFFFQSDVEPLSNIAPAPTPEILIELLRPHKDRLEELYLSLKSTWASTRPSVHLRSLTDFVHLKSLDTQMGMWHDSSLPDNPSSAYETHLSYRLPPSLRRLVFHSVIGDVTGKDRGPIASLKFRNLITVDREERLPNLQSVVIESDNPAYRKRLRRYRKLDFPPDGTPSPFTYRILRSSWQGTTPTIFDSLYEVHETPSTEWSRSESKYVRLISESRARIQISYRHAHDMERFDPNIFQTEDGIRMVEEERCSPNNGNGLAGSLSISESESERENTNNESVVSDSD</sequence>
<evidence type="ECO:0000259" key="2">
    <source>
        <dbReference type="PROSITE" id="PS50181"/>
    </source>
</evidence>
<accession>A0A9P9IE39</accession>
<reference evidence="3" key="1">
    <citation type="journal article" date="2021" name="Nat. Commun.">
        <title>Genetic determinants of endophytism in the Arabidopsis root mycobiome.</title>
        <authorList>
            <person name="Mesny F."/>
            <person name="Miyauchi S."/>
            <person name="Thiergart T."/>
            <person name="Pickel B."/>
            <person name="Atanasova L."/>
            <person name="Karlsson M."/>
            <person name="Huettel B."/>
            <person name="Barry K.W."/>
            <person name="Haridas S."/>
            <person name="Chen C."/>
            <person name="Bauer D."/>
            <person name="Andreopoulos W."/>
            <person name="Pangilinan J."/>
            <person name="LaButti K."/>
            <person name="Riley R."/>
            <person name="Lipzen A."/>
            <person name="Clum A."/>
            <person name="Drula E."/>
            <person name="Henrissat B."/>
            <person name="Kohler A."/>
            <person name="Grigoriev I.V."/>
            <person name="Martin F.M."/>
            <person name="Hacquard S."/>
        </authorList>
    </citation>
    <scope>NUCLEOTIDE SEQUENCE</scope>
    <source>
        <strain evidence="3">MPI-CAGE-CH-0243</strain>
    </source>
</reference>
<evidence type="ECO:0000256" key="1">
    <source>
        <dbReference type="SAM" id="MobiDB-lite"/>
    </source>
</evidence>
<dbReference type="PROSITE" id="PS50181">
    <property type="entry name" value="FBOX"/>
    <property type="match status" value="1"/>
</dbReference>